<evidence type="ECO:0000256" key="1">
    <source>
        <dbReference type="SAM" id="SignalP"/>
    </source>
</evidence>
<evidence type="ECO:0000313" key="2">
    <source>
        <dbReference type="EMBL" id="MCW0485008.1"/>
    </source>
</evidence>
<organism evidence="2 3">
    <name type="scientific">Gaoshiqia sediminis</name>
    <dbReference type="NCBI Taxonomy" id="2986998"/>
    <lineage>
        <taxon>Bacteria</taxon>
        <taxon>Pseudomonadati</taxon>
        <taxon>Bacteroidota</taxon>
        <taxon>Bacteroidia</taxon>
        <taxon>Marinilabiliales</taxon>
        <taxon>Prolixibacteraceae</taxon>
        <taxon>Gaoshiqia</taxon>
    </lineage>
</organism>
<protein>
    <recommendedName>
        <fullName evidence="4">Porin</fullName>
    </recommendedName>
</protein>
<proteinExistence type="predicted"/>
<keyword evidence="1" id="KW-0732">Signal</keyword>
<evidence type="ECO:0000313" key="3">
    <source>
        <dbReference type="Proteomes" id="UP001163821"/>
    </source>
</evidence>
<dbReference type="Proteomes" id="UP001163821">
    <property type="component" value="Unassembled WGS sequence"/>
</dbReference>
<evidence type="ECO:0008006" key="4">
    <source>
        <dbReference type="Google" id="ProtNLM"/>
    </source>
</evidence>
<dbReference type="AlphaFoldDB" id="A0AA41YBW9"/>
<gene>
    <name evidence="2" type="ORF">N2K84_19925</name>
</gene>
<comment type="caution">
    <text evidence="2">The sequence shown here is derived from an EMBL/GenBank/DDBJ whole genome shotgun (WGS) entry which is preliminary data.</text>
</comment>
<feature type="chain" id="PRO_5041267473" description="Porin" evidence="1">
    <location>
        <begin position="19"/>
        <end position="330"/>
    </location>
</feature>
<dbReference type="RefSeq" id="WP_282593593.1">
    <property type="nucleotide sequence ID" value="NZ_JAPAAF010000077.1"/>
</dbReference>
<feature type="signal peptide" evidence="1">
    <location>
        <begin position="1"/>
        <end position="18"/>
    </location>
</feature>
<sequence>MRLFITFLFIFVVATATAQQLEYQVQFHGIGDNREFAQSKKAYSQTILGERTSVEIGTTLDEKHRLRIGLSHLFEFGSNLDERKPNLTAYYRYADEKNTFYFGAFPRMELLNFPLAMLTDTLNYFRPNVEGMYGKHSWDWGHQSGFVDWTSRQTDIRRETFMAGFSGEMRHRAFFAENYLLLFHYAETAIENPDEHISDNLGLALYAGMNLEKLLPLQRAYVKAGILGSSFRERGVTDGYLTGLSFSGEFYGERGPFALRATLHQGEGHRFMNGDRFYTADSYLRTDVVWQFLNSKHVQGRFNLSFHLVDGKDLDQSQQLSLVYRFGNAE</sequence>
<keyword evidence="3" id="KW-1185">Reference proteome</keyword>
<name>A0AA41YBW9_9BACT</name>
<reference evidence="2" key="1">
    <citation type="submission" date="2022-10" db="EMBL/GenBank/DDBJ databases">
        <title>Gaoshiqiia sediminis gen. nov., sp. nov., isolated from coastal sediment.</title>
        <authorList>
            <person name="Yu W.X."/>
            <person name="Mu D.S."/>
            <person name="Du J.Z."/>
            <person name="Liang Y.Q."/>
        </authorList>
    </citation>
    <scope>NUCLEOTIDE SEQUENCE</scope>
    <source>
        <strain evidence="2">A06</strain>
    </source>
</reference>
<accession>A0AA41YBW9</accession>
<dbReference type="EMBL" id="JAPAAF010000077">
    <property type="protein sequence ID" value="MCW0485008.1"/>
    <property type="molecule type" value="Genomic_DNA"/>
</dbReference>